<protein>
    <submittedName>
        <fullName evidence="7">PLP-dependent aminotransferase family protein</fullName>
    </submittedName>
</protein>
<dbReference type="InterPro" id="IPR004839">
    <property type="entry name" value="Aminotransferase_I/II_large"/>
</dbReference>
<dbReference type="EMBL" id="QFBC01000031">
    <property type="protein sequence ID" value="PWE52217.1"/>
    <property type="molecule type" value="Genomic_DNA"/>
</dbReference>
<dbReference type="InterPro" id="IPR015421">
    <property type="entry name" value="PyrdxlP-dep_Trfase_major"/>
</dbReference>
<keyword evidence="2" id="KW-0663">Pyridoxal phosphate</keyword>
<evidence type="ECO:0000256" key="3">
    <source>
        <dbReference type="ARBA" id="ARBA00023015"/>
    </source>
</evidence>
<dbReference type="SUPFAM" id="SSF53383">
    <property type="entry name" value="PLP-dependent transferases"/>
    <property type="match status" value="1"/>
</dbReference>
<evidence type="ECO:0000313" key="7">
    <source>
        <dbReference type="EMBL" id="PWE52217.1"/>
    </source>
</evidence>
<keyword evidence="4" id="KW-0238">DNA-binding</keyword>
<dbReference type="GO" id="GO:0003677">
    <property type="term" value="F:DNA binding"/>
    <property type="evidence" value="ECO:0007669"/>
    <property type="project" value="UniProtKB-KW"/>
</dbReference>
<evidence type="ECO:0000256" key="4">
    <source>
        <dbReference type="ARBA" id="ARBA00023125"/>
    </source>
</evidence>
<dbReference type="SMART" id="SM00345">
    <property type="entry name" value="HTH_GNTR"/>
    <property type="match status" value="1"/>
</dbReference>
<dbReference type="GO" id="GO:0008483">
    <property type="term" value="F:transaminase activity"/>
    <property type="evidence" value="ECO:0007669"/>
    <property type="project" value="UniProtKB-KW"/>
</dbReference>
<feature type="domain" description="HTH gntR-type" evidence="6">
    <location>
        <begin position="12"/>
        <end position="80"/>
    </location>
</feature>
<keyword evidence="8" id="KW-1185">Reference proteome</keyword>
<dbReference type="Gene3D" id="3.40.640.10">
    <property type="entry name" value="Type I PLP-dependent aspartate aminotransferase-like (Major domain)"/>
    <property type="match status" value="1"/>
</dbReference>
<proteinExistence type="inferred from homology"/>
<evidence type="ECO:0000256" key="2">
    <source>
        <dbReference type="ARBA" id="ARBA00022898"/>
    </source>
</evidence>
<evidence type="ECO:0000313" key="8">
    <source>
        <dbReference type="Proteomes" id="UP000245252"/>
    </source>
</evidence>
<dbReference type="GO" id="GO:0030170">
    <property type="term" value="F:pyridoxal phosphate binding"/>
    <property type="evidence" value="ECO:0007669"/>
    <property type="project" value="InterPro"/>
</dbReference>
<dbReference type="Proteomes" id="UP000245252">
    <property type="component" value="Unassembled WGS sequence"/>
</dbReference>
<keyword evidence="7" id="KW-0032">Aminotransferase</keyword>
<evidence type="ECO:0000256" key="1">
    <source>
        <dbReference type="ARBA" id="ARBA00005384"/>
    </source>
</evidence>
<comment type="caution">
    <text evidence="7">The sequence shown here is derived from an EMBL/GenBank/DDBJ whole genome shotgun (WGS) entry which is preliminary data.</text>
</comment>
<dbReference type="Pfam" id="PF00155">
    <property type="entry name" value="Aminotran_1_2"/>
    <property type="match status" value="1"/>
</dbReference>
<comment type="similarity">
    <text evidence="1">In the C-terminal section; belongs to the class-I pyridoxal-phosphate-dependent aminotransferase family.</text>
</comment>
<dbReference type="SUPFAM" id="SSF46785">
    <property type="entry name" value="Winged helix' DNA-binding domain"/>
    <property type="match status" value="1"/>
</dbReference>
<dbReference type="InterPro" id="IPR051446">
    <property type="entry name" value="HTH_trans_reg/aminotransferase"/>
</dbReference>
<dbReference type="InterPro" id="IPR036388">
    <property type="entry name" value="WH-like_DNA-bd_sf"/>
</dbReference>
<dbReference type="PANTHER" id="PTHR46577:SF2">
    <property type="entry name" value="TRANSCRIPTIONAL REGULATORY PROTEIN"/>
    <property type="match status" value="1"/>
</dbReference>
<dbReference type="InterPro" id="IPR000524">
    <property type="entry name" value="Tscrpt_reg_HTH_GntR"/>
</dbReference>
<dbReference type="Gene3D" id="1.10.10.10">
    <property type="entry name" value="Winged helix-like DNA-binding domain superfamily/Winged helix DNA-binding domain"/>
    <property type="match status" value="1"/>
</dbReference>
<reference evidence="7 8" key="1">
    <citation type="submission" date="2018-05" db="EMBL/GenBank/DDBJ databases">
        <title>The draft genome of strain NS-104.</title>
        <authorList>
            <person name="Hang P."/>
            <person name="Jiang J."/>
        </authorList>
    </citation>
    <scope>NUCLEOTIDE SEQUENCE [LARGE SCALE GENOMIC DNA]</scope>
    <source>
        <strain evidence="7 8">NS-104</strain>
    </source>
</reference>
<dbReference type="GO" id="GO:0003700">
    <property type="term" value="F:DNA-binding transcription factor activity"/>
    <property type="evidence" value="ECO:0007669"/>
    <property type="project" value="InterPro"/>
</dbReference>
<dbReference type="Pfam" id="PF00392">
    <property type="entry name" value="GntR"/>
    <property type="match status" value="1"/>
</dbReference>
<keyword evidence="7" id="KW-0808">Transferase</keyword>
<dbReference type="CDD" id="cd00609">
    <property type="entry name" value="AAT_like"/>
    <property type="match status" value="1"/>
</dbReference>
<dbReference type="InterPro" id="IPR036390">
    <property type="entry name" value="WH_DNA-bd_sf"/>
</dbReference>
<dbReference type="OrthoDB" id="9802328at2"/>
<dbReference type="RefSeq" id="WP_109462337.1">
    <property type="nucleotide sequence ID" value="NZ_QFBC01000031.1"/>
</dbReference>
<dbReference type="CDD" id="cd07377">
    <property type="entry name" value="WHTH_GntR"/>
    <property type="match status" value="1"/>
</dbReference>
<dbReference type="AlphaFoldDB" id="A0A2U2DFW8"/>
<dbReference type="PROSITE" id="PS50949">
    <property type="entry name" value="HTH_GNTR"/>
    <property type="match status" value="1"/>
</dbReference>
<dbReference type="PANTHER" id="PTHR46577">
    <property type="entry name" value="HTH-TYPE TRANSCRIPTIONAL REGULATORY PROTEIN GABR"/>
    <property type="match status" value="1"/>
</dbReference>
<accession>A0A2U2DFW8</accession>
<evidence type="ECO:0000256" key="5">
    <source>
        <dbReference type="ARBA" id="ARBA00023163"/>
    </source>
</evidence>
<keyword evidence="5" id="KW-0804">Transcription</keyword>
<name>A0A2U2DFW8_9HYPH</name>
<gene>
    <name evidence="7" type="ORF">DEM27_32300</name>
</gene>
<dbReference type="InterPro" id="IPR015424">
    <property type="entry name" value="PyrdxlP-dep_Trfase"/>
</dbReference>
<keyword evidence="3" id="KW-0805">Transcription regulation</keyword>
<evidence type="ECO:0000259" key="6">
    <source>
        <dbReference type="PROSITE" id="PS50949"/>
    </source>
</evidence>
<organism evidence="7 8">
    <name type="scientific">Metarhizobium album</name>
    <dbReference type="NCBI Taxonomy" id="2182425"/>
    <lineage>
        <taxon>Bacteria</taxon>
        <taxon>Pseudomonadati</taxon>
        <taxon>Pseudomonadota</taxon>
        <taxon>Alphaproteobacteria</taxon>
        <taxon>Hyphomicrobiales</taxon>
        <taxon>Rhizobiaceae</taxon>
        <taxon>Metarhizobium</taxon>
    </lineage>
</organism>
<sequence length="466" mass="50806">MAAFDDEIKHSGTLVDRLTAQLSGEILKGRMPVGSRLMSIRKAADYHGVSKNTVIETYDRLVASGYAASRPGSGFEVCMPQDARRNGRPRHVAEAVDIASLLNAQLEENFEIRVGDGRPPPSWTEESEIKRHLGLFSRSNAAGADAYGSALGFPALRSEISKRLAGQHLQASEDEILLTFGANHALDLIVRAFLSPGDVVLVDEPGYYPLFAKLKLAQVRMLGVRRTPDGPDVSDFVAKAAAERPRLFFTQSIGHNPTGSSTSLPVAHALLNAAAVHNVTIVEDDPFADLVPRVPSRLVTLDQLNRVMSVGTFSKTLSASLRAGFIVGNREQISALAELKMLTTVNSSGHIERLIHRLLVEGHYDRHLKRLANRIDAAAVRVIQRLERQGYNVFSGNGGGYYLYLLLPDGVDDIELARRGARESIFIAPGSVFCLDKSNAIAAGSRLNVARTDDEQFYNFLARNLG</sequence>